<evidence type="ECO:0000313" key="2">
    <source>
        <dbReference type="EMBL" id="MFC4911743.1"/>
    </source>
</evidence>
<proteinExistence type="predicted"/>
<name>A0ABV9U791_9ACTN</name>
<organism evidence="2 3">
    <name type="scientific">Actinomadura gamaensis</name>
    <dbReference type="NCBI Taxonomy" id="1763541"/>
    <lineage>
        <taxon>Bacteria</taxon>
        <taxon>Bacillati</taxon>
        <taxon>Actinomycetota</taxon>
        <taxon>Actinomycetes</taxon>
        <taxon>Streptosporangiales</taxon>
        <taxon>Thermomonosporaceae</taxon>
        <taxon>Actinomadura</taxon>
    </lineage>
</organism>
<evidence type="ECO:0000313" key="3">
    <source>
        <dbReference type="Proteomes" id="UP001595872"/>
    </source>
</evidence>
<dbReference type="RefSeq" id="WP_378260966.1">
    <property type="nucleotide sequence ID" value="NZ_JBHSIT010000010.1"/>
</dbReference>
<dbReference type="InterPro" id="IPR011009">
    <property type="entry name" value="Kinase-like_dom_sf"/>
</dbReference>
<dbReference type="InterPro" id="IPR002575">
    <property type="entry name" value="Aminoglycoside_PTrfase"/>
</dbReference>
<dbReference type="EMBL" id="JBHSIT010000010">
    <property type="protein sequence ID" value="MFC4911743.1"/>
    <property type="molecule type" value="Genomic_DNA"/>
</dbReference>
<protein>
    <submittedName>
        <fullName evidence="2">Phosphotransferase</fullName>
    </submittedName>
</protein>
<comment type="caution">
    <text evidence="2">The sequence shown here is derived from an EMBL/GenBank/DDBJ whole genome shotgun (WGS) entry which is preliminary data.</text>
</comment>
<dbReference type="SUPFAM" id="SSF56112">
    <property type="entry name" value="Protein kinase-like (PK-like)"/>
    <property type="match status" value="1"/>
</dbReference>
<reference evidence="3" key="1">
    <citation type="journal article" date="2019" name="Int. J. Syst. Evol. Microbiol.">
        <title>The Global Catalogue of Microorganisms (GCM) 10K type strain sequencing project: providing services to taxonomists for standard genome sequencing and annotation.</title>
        <authorList>
            <consortium name="The Broad Institute Genomics Platform"/>
            <consortium name="The Broad Institute Genome Sequencing Center for Infectious Disease"/>
            <person name="Wu L."/>
            <person name="Ma J."/>
        </authorList>
    </citation>
    <scope>NUCLEOTIDE SEQUENCE [LARGE SCALE GENOMIC DNA]</scope>
    <source>
        <strain evidence="3">KLKA75</strain>
    </source>
</reference>
<feature type="domain" description="Aminoglycoside phosphotransferase" evidence="1">
    <location>
        <begin position="155"/>
        <end position="216"/>
    </location>
</feature>
<dbReference type="Gene3D" id="3.90.1200.10">
    <property type="match status" value="1"/>
</dbReference>
<accession>A0ABV9U791</accession>
<keyword evidence="3" id="KW-1185">Reference proteome</keyword>
<evidence type="ECO:0000259" key="1">
    <source>
        <dbReference type="Pfam" id="PF01636"/>
    </source>
</evidence>
<sequence>MRAGWGELPGEITRIVKEHAGTVAAVVPAAAGNHADIASTVTGSRGRVFIKAARKASPETDGPEARSLRWEKAINPHVAEFAPQLLHAVETDEWIALIFEHVDGRKADHAPGSPDLLLLAKTIHALQATPCPAFVQRQVERRWTDLGSDASPMAGTALLHTDLNTDNLIITGDRVHVVDWAFVSRGAAWVELAQLVPWLLGAGHTPQAADEWLAQFPSWLEAPATAIDLHAQLHRKLWEGRLALRPEPWMPPYVNAVRQWATHRQ</sequence>
<gene>
    <name evidence="2" type="ORF">ACFPCY_30870</name>
</gene>
<dbReference type="Pfam" id="PF01636">
    <property type="entry name" value="APH"/>
    <property type="match status" value="1"/>
</dbReference>
<dbReference type="Proteomes" id="UP001595872">
    <property type="component" value="Unassembled WGS sequence"/>
</dbReference>